<dbReference type="InterPro" id="IPR004839">
    <property type="entry name" value="Aminotransferase_I/II_large"/>
</dbReference>
<evidence type="ECO:0000256" key="7">
    <source>
        <dbReference type="ARBA" id="ARBA00022898"/>
    </source>
</evidence>
<keyword evidence="8" id="KW-0805">Transcription regulation</keyword>
<keyword evidence="10" id="KW-0804">Transcription</keyword>
<keyword evidence="9" id="KW-0238">DNA-binding</keyword>
<dbReference type="RefSeq" id="WP_013781848.1">
    <property type="nucleotide sequence ID" value="NC_015520.1"/>
</dbReference>
<comment type="similarity">
    <text evidence="2">In the C-terminal section; belongs to the class-I pyridoxal-phosphate-dependent aminotransferase family.</text>
</comment>
<dbReference type="EMBL" id="CP002360">
    <property type="protein sequence ID" value="AEE97421.1"/>
    <property type="molecule type" value="Genomic_DNA"/>
</dbReference>
<evidence type="ECO:0000256" key="8">
    <source>
        <dbReference type="ARBA" id="ARBA00023015"/>
    </source>
</evidence>
<dbReference type="Proteomes" id="UP000008457">
    <property type="component" value="Chromosome"/>
</dbReference>
<evidence type="ECO:0000313" key="12">
    <source>
        <dbReference type="EMBL" id="AEE97421.1"/>
    </source>
</evidence>
<accession>F4A3G6</accession>
<evidence type="ECO:0000256" key="10">
    <source>
        <dbReference type="ARBA" id="ARBA00023163"/>
    </source>
</evidence>
<dbReference type="PANTHER" id="PTHR46577:SF2">
    <property type="entry name" value="TRANSCRIPTIONAL REGULATORY PROTEIN"/>
    <property type="match status" value="1"/>
</dbReference>
<keyword evidence="5 12" id="KW-0032">Aminotransferase</keyword>
<dbReference type="GO" id="GO:0003700">
    <property type="term" value="F:DNA-binding transcription factor activity"/>
    <property type="evidence" value="ECO:0007669"/>
    <property type="project" value="InterPro"/>
</dbReference>
<dbReference type="STRING" id="697281.Mahau_2250"/>
<evidence type="ECO:0000256" key="9">
    <source>
        <dbReference type="ARBA" id="ARBA00023125"/>
    </source>
</evidence>
<comment type="cofactor">
    <cofactor evidence="1">
        <name>pyridoxal 5'-phosphate</name>
        <dbReference type="ChEBI" id="CHEBI:597326"/>
    </cofactor>
</comment>
<name>F4A3G6_MAHA5</name>
<dbReference type="Pfam" id="PF00155">
    <property type="entry name" value="Aminotran_1_2"/>
    <property type="match status" value="1"/>
</dbReference>
<dbReference type="KEGG" id="mas:Mahau_2250"/>
<dbReference type="AlphaFoldDB" id="F4A3G6"/>
<dbReference type="CDD" id="cd00609">
    <property type="entry name" value="AAT_like"/>
    <property type="match status" value="1"/>
</dbReference>
<evidence type="ECO:0000256" key="3">
    <source>
        <dbReference type="ARBA" id="ARBA00007441"/>
    </source>
</evidence>
<dbReference type="FunFam" id="3.40.640.10:FF:000053">
    <property type="entry name" value="Aminotransferase, class I"/>
    <property type="match status" value="1"/>
</dbReference>
<dbReference type="eggNOG" id="COG1167">
    <property type="taxonomic scope" value="Bacteria"/>
</dbReference>
<dbReference type="GO" id="GO:0030170">
    <property type="term" value="F:pyridoxal phosphate binding"/>
    <property type="evidence" value="ECO:0007669"/>
    <property type="project" value="InterPro"/>
</dbReference>
<keyword evidence="7" id="KW-0663">Pyridoxal phosphate</keyword>
<reference evidence="12 13" key="2">
    <citation type="journal article" date="2011" name="Stand. Genomic Sci.">
        <title>Complete genome sequence of Mahella australiensis type strain (50-1 BON).</title>
        <authorList>
            <person name="Sikorski J."/>
            <person name="Teshima H."/>
            <person name="Nolan M."/>
            <person name="Lucas S."/>
            <person name="Hammon N."/>
            <person name="Deshpande S."/>
            <person name="Cheng J.F."/>
            <person name="Pitluck S."/>
            <person name="Liolios K."/>
            <person name="Pagani I."/>
            <person name="Ivanova N."/>
            <person name="Huntemann M."/>
            <person name="Mavromatis K."/>
            <person name="Ovchinikova G."/>
            <person name="Pati A."/>
            <person name="Tapia R."/>
            <person name="Han C."/>
            <person name="Goodwin L."/>
            <person name="Chen A."/>
            <person name="Palaniappan K."/>
            <person name="Land M."/>
            <person name="Hauser L."/>
            <person name="Ngatchou-Djao O.D."/>
            <person name="Rohde M."/>
            <person name="Pukall R."/>
            <person name="Spring S."/>
            <person name="Abt B."/>
            <person name="Goker M."/>
            <person name="Detter J.C."/>
            <person name="Woyke T."/>
            <person name="Bristow J."/>
            <person name="Markowitz V."/>
            <person name="Hugenholtz P."/>
            <person name="Eisen J.A."/>
            <person name="Kyrpides N.C."/>
            <person name="Klenk H.P."/>
            <person name="Lapidus A."/>
        </authorList>
    </citation>
    <scope>NUCLEOTIDE SEQUENCE [LARGE SCALE GENOMIC DNA]</scope>
    <source>
        <strain evidence="13">DSM 15567 / CIP 107919 / 50-1 BON</strain>
    </source>
</reference>
<comment type="subunit">
    <text evidence="4">Homodimer.</text>
</comment>
<evidence type="ECO:0000259" key="11">
    <source>
        <dbReference type="PROSITE" id="PS50949"/>
    </source>
</evidence>
<dbReference type="Pfam" id="PF00392">
    <property type="entry name" value="GntR"/>
    <property type="match status" value="1"/>
</dbReference>
<proteinExistence type="inferred from homology"/>
<dbReference type="OrthoDB" id="9802328at2"/>
<dbReference type="Gene3D" id="1.10.10.10">
    <property type="entry name" value="Winged helix-like DNA-binding domain superfamily/Winged helix DNA-binding domain"/>
    <property type="match status" value="1"/>
</dbReference>
<feature type="domain" description="HTH gntR-type" evidence="11">
    <location>
        <begin position="16"/>
        <end position="84"/>
    </location>
</feature>
<dbReference type="PROSITE" id="PS50949">
    <property type="entry name" value="HTH_GNTR"/>
    <property type="match status" value="1"/>
</dbReference>
<evidence type="ECO:0000256" key="1">
    <source>
        <dbReference type="ARBA" id="ARBA00001933"/>
    </source>
</evidence>
<dbReference type="InterPro" id="IPR036388">
    <property type="entry name" value="WH-like_DNA-bd_sf"/>
</dbReference>
<dbReference type="InterPro" id="IPR000524">
    <property type="entry name" value="Tscrpt_reg_HTH_GntR"/>
</dbReference>
<reference evidence="13" key="1">
    <citation type="submission" date="2010-11" db="EMBL/GenBank/DDBJ databases">
        <title>The complete genome of Mahella australiensis DSM 15567.</title>
        <authorList>
            <consortium name="US DOE Joint Genome Institute (JGI-PGF)"/>
            <person name="Lucas S."/>
            <person name="Copeland A."/>
            <person name="Lapidus A."/>
            <person name="Bruce D."/>
            <person name="Goodwin L."/>
            <person name="Pitluck S."/>
            <person name="Kyrpides N."/>
            <person name="Mavromatis K."/>
            <person name="Pagani I."/>
            <person name="Ivanova N."/>
            <person name="Teshima H."/>
            <person name="Brettin T."/>
            <person name="Detter J.C."/>
            <person name="Han C."/>
            <person name="Tapia R."/>
            <person name="Land M."/>
            <person name="Hauser L."/>
            <person name="Markowitz V."/>
            <person name="Cheng J.-F."/>
            <person name="Hugenholtz P."/>
            <person name="Woyke T."/>
            <person name="Wu D."/>
            <person name="Spring S."/>
            <person name="Pukall R."/>
            <person name="Steenblock K."/>
            <person name="Schneider S."/>
            <person name="Klenk H.-P."/>
            <person name="Eisen J.A."/>
        </authorList>
    </citation>
    <scope>NUCLEOTIDE SEQUENCE [LARGE SCALE GENOMIC DNA]</scope>
    <source>
        <strain evidence="13">DSM 15567 / CIP 107919 / 50-1 BON</strain>
    </source>
</reference>
<evidence type="ECO:0000256" key="2">
    <source>
        <dbReference type="ARBA" id="ARBA00005384"/>
    </source>
</evidence>
<dbReference type="Gene3D" id="3.40.640.10">
    <property type="entry name" value="Type I PLP-dependent aspartate aminotransferase-like (Major domain)"/>
    <property type="match status" value="1"/>
</dbReference>
<keyword evidence="6" id="KW-0808">Transferase</keyword>
<dbReference type="SUPFAM" id="SSF46785">
    <property type="entry name" value="Winged helix' DNA-binding domain"/>
    <property type="match status" value="1"/>
</dbReference>
<dbReference type="SMART" id="SM00345">
    <property type="entry name" value="HTH_GNTR"/>
    <property type="match status" value="1"/>
</dbReference>
<evidence type="ECO:0000256" key="6">
    <source>
        <dbReference type="ARBA" id="ARBA00022679"/>
    </source>
</evidence>
<dbReference type="GO" id="GO:0008483">
    <property type="term" value="F:transaminase activity"/>
    <property type="evidence" value="ECO:0007669"/>
    <property type="project" value="UniProtKB-KW"/>
</dbReference>
<dbReference type="InterPro" id="IPR051446">
    <property type="entry name" value="HTH_trans_reg/aminotransferase"/>
</dbReference>
<dbReference type="InterPro" id="IPR015421">
    <property type="entry name" value="PyrdxlP-dep_Trfase_major"/>
</dbReference>
<dbReference type="InterPro" id="IPR036390">
    <property type="entry name" value="WH_DNA-bd_sf"/>
</dbReference>
<dbReference type="InterPro" id="IPR015422">
    <property type="entry name" value="PyrdxlP-dep_Trfase_small"/>
</dbReference>
<dbReference type="Gene3D" id="3.90.1150.10">
    <property type="entry name" value="Aspartate Aminotransferase, domain 1"/>
    <property type="match status" value="1"/>
</dbReference>
<dbReference type="SUPFAM" id="SSF53383">
    <property type="entry name" value="PLP-dependent transferases"/>
    <property type="match status" value="1"/>
</dbReference>
<evidence type="ECO:0000256" key="5">
    <source>
        <dbReference type="ARBA" id="ARBA00022576"/>
    </source>
</evidence>
<keyword evidence="13" id="KW-1185">Reference proteome</keyword>
<organism evidence="12 13">
    <name type="scientific">Mahella australiensis (strain DSM 15567 / CIP 107919 / 50-1 BON)</name>
    <dbReference type="NCBI Taxonomy" id="697281"/>
    <lineage>
        <taxon>Bacteria</taxon>
        <taxon>Bacillati</taxon>
        <taxon>Bacillota</taxon>
        <taxon>Clostridia</taxon>
        <taxon>Thermoanaerobacterales</taxon>
        <taxon>Thermoanaerobacterales Family IV. Incertae Sedis</taxon>
        <taxon>Mahella</taxon>
    </lineage>
</organism>
<comment type="similarity">
    <text evidence="3">Belongs to the class-I pyridoxal-phosphate-dependent aminotransferase family.</text>
</comment>
<dbReference type="PANTHER" id="PTHR46577">
    <property type="entry name" value="HTH-TYPE TRANSCRIPTIONAL REGULATORY PROTEIN GABR"/>
    <property type="match status" value="1"/>
</dbReference>
<sequence>MPDFIGDMEIERSCGKPLYMQLYEQLKYMIKDGKLQPGHKLPPIRELAGMLGVNSVTVVKAYKRLEADGMIFSKTGSGTYVSCDIAITSMHEYTVPSADVIDFASFTPSPQLFPVEHFKALINEVLDRDGGMAFEYQDGRGYQPLRAALAEYAAAVDIEAHQDDIQVISGAQQGIDILSKALLDFGDTIVMESPSYTGAIAAFRSRNVRIAEVPMNEDGLDIKVLEKRIREDNPHLIYVMTDFHNPTGVSYSLHKRKQLLNIARRYDILIIEDDYLSELNFSENKQPLLKSMDDDQRVIYIKSFSKILMPGLRLGFMILPRRDDIYHRVLDAKHASDISTSGLMQRVLELYLSRGLWYEHMNIIYGEYKRRYEHMLQALDRYMPKQIKYHVPAGGLHIWLLLPEGCCDRELYGYAVNAGVIFAPGAAFYPRTDKSRCLKISFASTDEEQIDIGIKRLSRAITAYLNDKYKKNNDRYAPLL</sequence>
<protein>
    <submittedName>
        <fullName evidence="12">Transcriptional regulator, GntR family with aminotransferase domain</fullName>
    </submittedName>
</protein>
<evidence type="ECO:0000313" key="13">
    <source>
        <dbReference type="Proteomes" id="UP000008457"/>
    </source>
</evidence>
<evidence type="ECO:0000256" key="4">
    <source>
        <dbReference type="ARBA" id="ARBA00011738"/>
    </source>
</evidence>
<dbReference type="GO" id="GO:0003677">
    <property type="term" value="F:DNA binding"/>
    <property type="evidence" value="ECO:0007669"/>
    <property type="project" value="UniProtKB-KW"/>
</dbReference>
<gene>
    <name evidence="12" type="ordered locus">Mahau_2250</name>
</gene>
<dbReference type="CDD" id="cd07377">
    <property type="entry name" value="WHTH_GntR"/>
    <property type="match status" value="1"/>
</dbReference>
<dbReference type="InterPro" id="IPR015424">
    <property type="entry name" value="PyrdxlP-dep_Trfase"/>
</dbReference>
<dbReference type="HOGENOM" id="CLU_017584_0_0_9"/>